<evidence type="ECO:0000313" key="1">
    <source>
        <dbReference type="EMBL" id="VDN16168.1"/>
    </source>
</evidence>
<reference evidence="1 2" key="1">
    <citation type="submission" date="2018-11" db="EMBL/GenBank/DDBJ databases">
        <authorList>
            <consortium name="Pathogen Informatics"/>
        </authorList>
    </citation>
    <scope>NUCLEOTIDE SEQUENCE [LARGE SCALE GENOMIC DNA]</scope>
</reference>
<accession>A0A3P7M1P1</accession>
<protein>
    <submittedName>
        <fullName evidence="1">Uncharacterized protein</fullName>
    </submittedName>
</protein>
<sequence>MGLGGEESGGSSSQDPLEFLKAKDGKIKIAPV</sequence>
<evidence type="ECO:0000313" key="2">
    <source>
        <dbReference type="Proteomes" id="UP000281553"/>
    </source>
</evidence>
<organism evidence="1 2">
    <name type="scientific">Dibothriocephalus latus</name>
    <name type="common">Fish tapeworm</name>
    <name type="synonym">Diphyllobothrium latum</name>
    <dbReference type="NCBI Taxonomy" id="60516"/>
    <lineage>
        <taxon>Eukaryota</taxon>
        <taxon>Metazoa</taxon>
        <taxon>Spiralia</taxon>
        <taxon>Lophotrochozoa</taxon>
        <taxon>Platyhelminthes</taxon>
        <taxon>Cestoda</taxon>
        <taxon>Eucestoda</taxon>
        <taxon>Diphyllobothriidea</taxon>
        <taxon>Diphyllobothriidae</taxon>
        <taxon>Dibothriocephalus</taxon>
    </lineage>
</organism>
<name>A0A3P7M1P1_DIBLA</name>
<dbReference type="AlphaFoldDB" id="A0A3P7M1P1"/>
<dbReference type="Proteomes" id="UP000281553">
    <property type="component" value="Unassembled WGS sequence"/>
</dbReference>
<proteinExistence type="predicted"/>
<keyword evidence="2" id="KW-1185">Reference proteome</keyword>
<gene>
    <name evidence="1" type="ORF">DILT_LOCUS11999</name>
</gene>
<dbReference type="EMBL" id="UYRU01064912">
    <property type="protein sequence ID" value="VDN16168.1"/>
    <property type="molecule type" value="Genomic_DNA"/>
</dbReference>